<evidence type="ECO:0000256" key="4">
    <source>
        <dbReference type="PROSITE-ProRule" id="PRU01248"/>
    </source>
</evidence>
<dbReference type="InterPro" id="IPR044068">
    <property type="entry name" value="CB"/>
</dbReference>
<dbReference type="PROSITE" id="PS51898">
    <property type="entry name" value="TYR_RECOMBINASE"/>
    <property type="match status" value="1"/>
</dbReference>
<dbReference type="Pfam" id="PF00589">
    <property type="entry name" value="Phage_integrase"/>
    <property type="match status" value="1"/>
</dbReference>
<evidence type="ECO:0000313" key="8">
    <source>
        <dbReference type="Proteomes" id="UP001603418"/>
    </source>
</evidence>
<keyword evidence="3" id="KW-0233">DNA recombination</keyword>
<evidence type="ECO:0000256" key="2">
    <source>
        <dbReference type="ARBA" id="ARBA00023125"/>
    </source>
</evidence>
<dbReference type="EMBL" id="JBICBM010000025">
    <property type="protein sequence ID" value="MFF9886993.1"/>
    <property type="molecule type" value="Genomic_DNA"/>
</dbReference>
<dbReference type="PROSITE" id="PS51900">
    <property type="entry name" value="CB"/>
    <property type="match status" value="1"/>
</dbReference>
<dbReference type="InterPro" id="IPR011010">
    <property type="entry name" value="DNA_brk_join_enz"/>
</dbReference>
<dbReference type="Gene3D" id="1.10.150.130">
    <property type="match status" value="1"/>
</dbReference>
<dbReference type="Proteomes" id="UP001603418">
    <property type="component" value="Unassembled WGS sequence"/>
</dbReference>
<dbReference type="InterPro" id="IPR050090">
    <property type="entry name" value="Tyrosine_recombinase_XerCD"/>
</dbReference>
<dbReference type="SUPFAM" id="SSF56349">
    <property type="entry name" value="DNA breaking-rejoining enzymes"/>
    <property type="match status" value="1"/>
</dbReference>
<comment type="similarity">
    <text evidence="1">Belongs to the 'phage' integrase family.</text>
</comment>
<evidence type="ECO:0000259" key="5">
    <source>
        <dbReference type="PROSITE" id="PS51898"/>
    </source>
</evidence>
<protein>
    <submittedName>
        <fullName evidence="7">Tyrosine-type recombinase/integrase</fullName>
    </submittedName>
</protein>
<evidence type="ECO:0000313" key="7">
    <source>
        <dbReference type="EMBL" id="MFF9886993.1"/>
    </source>
</evidence>
<keyword evidence="8" id="KW-1185">Reference proteome</keyword>
<name>A0ABW6Z7T5_9ACTN</name>
<feature type="domain" description="Tyr recombinase" evidence="5">
    <location>
        <begin position="110"/>
        <end position="307"/>
    </location>
</feature>
<dbReference type="CDD" id="cd00796">
    <property type="entry name" value="INT_Rci_Hp1_C"/>
    <property type="match status" value="1"/>
</dbReference>
<gene>
    <name evidence="7" type="ORF">ACF1HC_36235</name>
</gene>
<evidence type="ECO:0000259" key="6">
    <source>
        <dbReference type="PROSITE" id="PS51900"/>
    </source>
</evidence>
<dbReference type="InterPro" id="IPR013762">
    <property type="entry name" value="Integrase-like_cat_sf"/>
</dbReference>
<evidence type="ECO:0000256" key="3">
    <source>
        <dbReference type="ARBA" id="ARBA00023172"/>
    </source>
</evidence>
<organism evidence="7 8">
    <name type="scientific">Streptomyces eurythermus</name>
    <dbReference type="NCBI Taxonomy" id="42237"/>
    <lineage>
        <taxon>Bacteria</taxon>
        <taxon>Bacillati</taxon>
        <taxon>Actinomycetota</taxon>
        <taxon>Actinomycetes</taxon>
        <taxon>Kitasatosporales</taxon>
        <taxon>Streptomycetaceae</taxon>
        <taxon>Streptomyces</taxon>
    </lineage>
</organism>
<proteinExistence type="inferred from homology"/>
<dbReference type="PANTHER" id="PTHR30349">
    <property type="entry name" value="PHAGE INTEGRASE-RELATED"/>
    <property type="match status" value="1"/>
</dbReference>
<feature type="domain" description="Core-binding (CB)" evidence="6">
    <location>
        <begin position="1"/>
        <end position="83"/>
    </location>
</feature>
<evidence type="ECO:0000256" key="1">
    <source>
        <dbReference type="ARBA" id="ARBA00008857"/>
    </source>
</evidence>
<reference evidence="7 8" key="1">
    <citation type="submission" date="2024-10" db="EMBL/GenBank/DDBJ databases">
        <title>The Natural Products Discovery Center: Release of the First 8490 Sequenced Strains for Exploring Actinobacteria Biosynthetic Diversity.</title>
        <authorList>
            <person name="Kalkreuter E."/>
            <person name="Kautsar S.A."/>
            <person name="Yang D."/>
            <person name="Bader C.D."/>
            <person name="Teijaro C.N."/>
            <person name="Fluegel L."/>
            <person name="Davis C.M."/>
            <person name="Simpson J.R."/>
            <person name="Lauterbach L."/>
            <person name="Steele A.D."/>
            <person name="Gui C."/>
            <person name="Meng S."/>
            <person name="Li G."/>
            <person name="Viehrig K."/>
            <person name="Ye F."/>
            <person name="Su P."/>
            <person name="Kiefer A.F."/>
            <person name="Nichols A."/>
            <person name="Cepeda A.J."/>
            <person name="Yan W."/>
            <person name="Fan B."/>
            <person name="Jiang Y."/>
            <person name="Adhikari A."/>
            <person name="Zheng C.-J."/>
            <person name="Schuster L."/>
            <person name="Cowan T.M."/>
            <person name="Smanski M.J."/>
            <person name="Chevrette M.G."/>
            <person name="De Carvalho L.P.S."/>
            <person name="Shen B."/>
        </authorList>
    </citation>
    <scope>NUCLEOTIDE SEQUENCE [LARGE SCALE GENOMIC DNA]</scope>
    <source>
        <strain evidence="7 8">NPDC013366</strain>
    </source>
</reference>
<dbReference type="InterPro" id="IPR010998">
    <property type="entry name" value="Integrase_recombinase_N"/>
</dbReference>
<dbReference type="PANTHER" id="PTHR30349:SF64">
    <property type="entry name" value="PROPHAGE INTEGRASE INTD-RELATED"/>
    <property type="match status" value="1"/>
</dbReference>
<accession>A0ABW6Z7T5</accession>
<comment type="caution">
    <text evidence="7">The sequence shown here is derived from an EMBL/GenBank/DDBJ whole genome shotgun (WGS) entry which is preliminary data.</text>
</comment>
<dbReference type="Gene3D" id="1.10.443.10">
    <property type="entry name" value="Intergrase catalytic core"/>
    <property type="match status" value="1"/>
</dbReference>
<keyword evidence="2 4" id="KW-0238">DNA-binding</keyword>
<sequence length="330" mass="36504">MTLAQYGEANMDLALRGLELKTLDPYLAGWRRCVVPALGHLAVRLITNGVVDRTVQNWIADKHSRSTVKNTIAVLVRVMEQAVRDGIITVNPARVTGWQKLYKQAEDELRNPRALALPDWDSLVQLADALVAASHDQYRGWGDVVVFAACTAARIGEVSGCRIQDIDTDQWIWTVRRQTTPAPGGLTDKGTKGKRARKVPIIEETRPLVAQRIPSAGPDPDARLFTGPRGGRISTAVLRDATHWDDVVIRLGYEHLRRHDLRHTGLTWFADAGVPVHVLRRIAGHGSLMTTQRYLHPDVHKITAAGAALSTHLSAVRAPRSLPSRIVMTR</sequence>
<dbReference type="InterPro" id="IPR002104">
    <property type="entry name" value="Integrase_catalytic"/>
</dbReference>
<dbReference type="RefSeq" id="WP_244405784.1">
    <property type="nucleotide sequence ID" value="NZ_JBICBM010000025.1"/>
</dbReference>